<evidence type="ECO:0000313" key="2">
    <source>
        <dbReference type="Proteomes" id="UP000887565"/>
    </source>
</evidence>
<sequence length="83" mass="8863">MERDQQQQRAGGKMRPGMLFYPILPSKLIMEGRSQSSKLSKNNGGREKKSSEGAQGAMALGSTAIPSKLVTAPAGNGSRQESR</sequence>
<accession>A0A915JHB9</accession>
<organism evidence="2 3">
    <name type="scientific">Romanomermis culicivorax</name>
    <name type="common">Nematode worm</name>
    <dbReference type="NCBI Taxonomy" id="13658"/>
    <lineage>
        <taxon>Eukaryota</taxon>
        <taxon>Metazoa</taxon>
        <taxon>Ecdysozoa</taxon>
        <taxon>Nematoda</taxon>
        <taxon>Enoplea</taxon>
        <taxon>Dorylaimia</taxon>
        <taxon>Mermithida</taxon>
        <taxon>Mermithoidea</taxon>
        <taxon>Mermithidae</taxon>
        <taxon>Romanomermis</taxon>
    </lineage>
</organism>
<feature type="region of interest" description="Disordered" evidence="1">
    <location>
        <begin position="31"/>
        <end position="83"/>
    </location>
</feature>
<keyword evidence="2" id="KW-1185">Reference proteome</keyword>
<dbReference type="WBParaSite" id="nRc.2.0.1.t25512-RA">
    <property type="protein sequence ID" value="nRc.2.0.1.t25512-RA"/>
    <property type="gene ID" value="nRc.2.0.1.g25512"/>
</dbReference>
<proteinExistence type="predicted"/>
<evidence type="ECO:0000313" key="3">
    <source>
        <dbReference type="WBParaSite" id="nRc.2.0.1.t25512-RA"/>
    </source>
</evidence>
<name>A0A915JHB9_ROMCU</name>
<protein>
    <submittedName>
        <fullName evidence="3">Uncharacterized protein</fullName>
    </submittedName>
</protein>
<reference evidence="3" key="1">
    <citation type="submission" date="2022-11" db="UniProtKB">
        <authorList>
            <consortium name="WormBaseParasite"/>
        </authorList>
    </citation>
    <scope>IDENTIFICATION</scope>
</reference>
<dbReference type="AlphaFoldDB" id="A0A915JHB9"/>
<feature type="compositionally biased region" description="Polar residues" evidence="1">
    <location>
        <begin position="33"/>
        <end position="43"/>
    </location>
</feature>
<evidence type="ECO:0000256" key="1">
    <source>
        <dbReference type="SAM" id="MobiDB-lite"/>
    </source>
</evidence>
<dbReference type="Proteomes" id="UP000887565">
    <property type="component" value="Unplaced"/>
</dbReference>